<sequence>MDAICLLSQTPHLTWANCRMGIISGGANLQQATLHIYRNQADVIALARMIEHDSMLNASPRNSSPPSGHWIGCRPYCPLWGLSQNFIALRTLIIIMRARKECLQTEWHKSVSMENSLLSLIGTRRITRSRMLSC</sequence>
<organism evidence="1 2">
    <name type="scientific">Populus alba</name>
    <name type="common">White poplar</name>
    <dbReference type="NCBI Taxonomy" id="43335"/>
    <lineage>
        <taxon>Eukaryota</taxon>
        <taxon>Viridiplantae</taxon>
        <taxon>Streptophyta</taxon>
        <taxon>Embryophyta</taxon>
        <taxon>Tracheophyta</taxon>
        <taxon>Spermatophyta</taxon>
        <taxon>Magnoliopsida</taxon>
        <taxon>eudicotyledons</taxon>
        <taxon>Gunneridae</taxon>
        <taxon>Pentapetalae</taxon>
        <taxon>rosids</taxon>
        <taxon>fabids</taxon>
        <taxon>Malpighiales</taxon>
        <taxon>Salicaceae</taxon>
        <taxon>Saliceae</taxon>
        <taxon>Populus</taxon>
    </lineage>
</organism>
<protein>
    <submittedName>
        <fullName evidence="1">Uncharacterized protein</fullName>
    </submittedName>
</protein>
<keyword evidence="2" id="KW-1185">Reference proteome</keyword>
<accession>A0ACC4AU13</accession>
<evidence type="ECO:0000313" key="1">
    <source>
        <dbReference type="EMBL" id="KAL3569521.1"/>
    </source>
</evidence>
<reference evidence="1 2" key="1">
    <citation type="journal article" date="2024" name="Plant Biotechnol. J.">
        <title>Genome and CRISPR/Cas9 system of a widespread forest tree (Populus alba) in the world.</title>
        <authorList>
            <person name="Liu Y.J."/>
            <person name="Jiang P.F."/>
            <person name="Han X.M."/>
            <person name="Li X.Y."/>
            <person name="Wang H.M."/>
            <person name="Wang Y.J."/>
            <person name="Wang X.X."/>
            <person name="Zeng Q.Y."/>
        </authorList>
    </citation>
    <scope>NUCLEOTIDE SEQUENCE [LARGE SCALE GENOMIC DNA]</scope>
    <source>
        <strain evidence="2">cv. PAL-ZL1</strain>
    </source>
</reference>
<name>A0ACC4AU13_POPAL</name>
<comment type="caution">
    <text evidence="1">The sequence shown here is derived from an EMBL/GenBank/DDBJ whole genome shotgun (WGS) entry which is preliminary data.</text>
</comment>
<dbReference type="EMBL" id="RCHU02000016">
    <property type="protein sequence ID" value="KAL3569521.1"/>
    <property type="molecule type" value="Genomic_DNA"/>
</dbReference>
<evidence type="ECO:0000313" key="2">
    <source>
        <dbReference type="Proteomes" id="UP000309997"/>
    </source>
</evidence>
<proteinExistence type="predicted"/>
<dbReference type="Proteomes" id="UP000309997">
    <property type="component" value="Unassembled WGS sequence"/>
</dbReference>
<gene>
    <name evidence="1" type="ORF">D5086_029411</name>
</gene>